<dbReference type="GO" id="GO:0006302">
    <property type="term" value="P:double-strand break repair"/>
    <property type="evidence" value="ECO:0007669"/>
    <property type="project" value="TreeGrafter"/>
</dbReference>
<dbReference type="FunFam" id="3.40.50.300:FF:000489">
    <property type="entry name" value="Primosome assembly protein PriA"/>
    <property type="match status" value="1"/>
</dbReference>
<keyword evidence="8" id="KW-0067">ATP-binding</keyword>
<reference evidence="14" key="1">
    <citation type="submission" date="2019-11" db="EMBL/GenBank/DDBJ databases">
        <title>Characterization of Clostridium perfringens isolates from swine manure treated agricultural soils.</title>
        <authorList>
            <person name="Wushke S.T."/>
        </authorList>
    </citation>
    <scope>NUCLEOTIDE SEQUENCE</scope>
    <source>
        <strain evidence="14">X62</strain>
    </source>
</reference>
<dbReference type="EMBL" id="WNUR01000903">
    <property type="protein sequence ID" value="MDZ7543177.1"/>
    <property type="molecule type" value="Genomic_DNA"/>
</dbReference>
<proteinExistence type="predicted"/>
<dbReference type="GO" id="GO:1990077">
    <property type="term" value="C:primosome complex"/>
    <property type="evidence" value="ECO:0007669"/>
    <property type="project" value="UniProtKB-KW"/>
</dbReference>
<evidence type="ECO:0000256" key="7">
    <source>
        <dbReference type="ARBA" id="ARBA00022833"/>
    </source>
</evidence>
<dbReference type="GO" id="GO:0006270">
    <property type="term" value="P:DNA replication initiation"/>
    <property type="evidence" value="ECO:0007669"/>
    <property type="project" value="TreeGrafter"/>
</dbReference>
<evidence type="ECO:0000256" key="12">
    <source>
        <dbReference type="ARBA" id="ARBA00048988"/>
    </source>
</evidence>
<dbReference type="GO" id="GO:0043138">
    <property type="term" value="F:3'-5' DNA helicase activity"/>
    <property type="evidence" value="ECO:0007669"/>
    <property type="project" value="UniProtKB-EC"/>
</dbReference>
<evidence type="ECO:0000259" key="13">
    <source>
        <dbReference type="PROSITE" id="PS51192"/>
    </source>
</evidence>
<dbReference type="PROSITE" id="PS51192">
    <property type="entry name" value="HELICASE_ATP_BIND_1"/>
    <property type="match status" value="1"/>
</dbReference>
<dbReference type="InterPro" id="IPR014001">
    <property type="entry name" value="Helicase_ATP-bd"/>
</dbReference>
<gene>
    <name evidence="14" type="ORF">GNF83_18770</name>
</gene>
<evidence type="ECO:0000256" key="6">
    <source>
        <dbReference type="ARBA" id="ARBA00022806"/>
    </source>
</evidence>
<comment type="caution">
    <text evidence="14">The sequence shown here is derived from an EMBL/GenBank/DDBJ whole genome shotgun (WGS) entry which is preliminary data.</text>
</comment>
<organism evidence="14 15">
    <name type="scientific">Clostridium perfringens</name>
    <dbReference type="NCBI Taxonomy" id="1502"/>
    <lineage>
        <taxon>Bacteria</taxon>
        <taxon>Bacillati</taxon>
        <taxon>Bacillota</taxon>
        <taxon>Clostridia</taxon>
        <taxon>Eubacteriales</taxon>
        <taxon>Clostridiaceae</taxon>
        <taxon>Clostridium</taxon>
    </lineage>
</organism>
<evidence type="ECO:0000256" key="4">
    <source>
        <dbReference type="ARBA" id="ARBA00022741"/>
    </source>
</evidence>
<dbReference type="SUPFAM" id="SSF52540">
    <property type="entry name" value="P-loop containing nucleoside triphosphate hydrolases"/>
    <property type="match status" value="1"/>
</dbReference>
<keyword evidence="7" id="KW-0862">Zinc</keyword>
<evidence type="ECO:0000313" key="14">
    <source>
        <dbReference type="EMBL" id="MDZ7543177.1"/>
    </source>
</evidence>
<evidence type="ECO:0000256" key="1">
    <source>
        <dbReference type="ARBA" id="ARBA00022515"/>
    </source>
</evidence>
<evidence type="ECO:0000256" key="3">
    <source>
        <dbReference type="ARBA" id="ARBA00022723"/>
    </source>
</evidence>
<evidence type="ECO:0000256" key="11">
    <source>
        <dbReference type="ARBA" id="ARBA00034808"/>
    </source>
</evidence>
<keyword evidence="9" id="KW-0238">DNA-binding</keyword>
<dbReference type="Pfam" id="PF00270">
    <property type="entry name" value="DEAD"/>
    <property type="match status" value="1"/>
</dbReference>
<feature type="non-terminal residue" evidence="14">
    <location>
        <position position="163"/>
    </location>
</feature>
<dbReference type="SMART" id="SM00487">
    <property type="entry name" value="DEXDc"/>
    <property type="match status" value="1"/>
</dbReference>
<name>A0AAW9K4L7_CLOPF</name>
<dbReference type="Proteomes" id="UP001288944">
    <property type="component" value="Unassembled WGS sequence"/>
</dbReference>
<feature type="non-terminal residue" evidence="14">
    <location>
        <position position="1"/>
    </location>
</feature>
<protein>
    <recommendedName>
        <fullName evidence="11">DNA 3'-5' helicase</fullName>
        <ecNumber evidence="11">5.6.2.4</ecNumber>
    </recommendedName>
</protein>
<dbReference type="GO" id="GO:0016787">
    <property type="term" value="F:hydrolase activity"/>
    <property type="evidence" value="ECO:0007669"/>
    <property type="project" value="UniProtKB-KW"/>
</dbReference>
<evidence type="ECO:0000256" key="10">
    <source>
        <dbReference type="ARBA" id="ARBA00023235"/>
    </source>
</evidence>
<dbReference type="CDD" id="cd17929">
    <property type="entry name" value="DEXHc_priA"/>
    <property type="match status" value="1"/>
</dbReference>
<dbReference type="GO" id="GO:0006269">
    <property type="term" value="P:DNA replication, synthesis of primer"/>
    <property type="evidence" value="ECO:0007669"/>
    <property type="project" value="UniProtKB-KW"/>
</dbReference>
<keyword evidence="10" id="KW-0413">Isomerase</keyword>
<sequence>PRLNDDQYNAIDIIKKSSNNVFLLKGVTGSGKTEVYMSLVNEAIPKEQSSIVLVPEISLTPQMIERFKGRFGREVAVFHSRLSDGERYDEWYRVKAGKAKLVIGARSALFLPVSNLGLIIIDEEHENTYKSEQNPKYQAREVAEFISKIRGCKVILGSATPSI</sequence>
<dbReference type="EC" id="5.6.2.4" evidence="11"/>
<keyword evidence="6 14" id="KW-0347">Helicase</keyword>
<evidence type="ECO:0000256" key="9">
    <source>
        <dbReference type="ARBA" id="ARBA00023125"/>
    </source>
</evidence>
<evidence type="ECO:0000256" key="5">
    <source>
        <dbReference type="ARBA" id="ARBA00022801"/>
    </source>
</evidence>
<keyword evidence="2" id="KW-0235">DNA replication</keyword>
<evidence type="ECO:0000256" key="2">
    <source>
        <dbReference type="ARBA" id="ARBA00022705"/>
    </source>
</evidence>
<evidence type="ECO:0000256" key="8">
    <source>
        <dbReference type="ARBA" id="ARBA00022840"/>
    </source>
</evidence>
<dbReference type="InterPro" id="IPR027417">
    <property type="entry name" value="P-loop_NTPase"/>
</dbReference>
<feature type="domain" description="Helicase ATP-binding" evidence="13">
    <location>
        <begin position="13"/>
        <end position="163"/>
    </location>
</feature>
<keyword evidence="4" id="KW-0547">Nucleotide-binding</keyword>
<dbReference type="GO" id="GO:0005524">
    <property type="term" value="F:ATP binding"/>
    <property type="evidence" value="ECO:0007669"/>
    <property type="project" value="UniProtKB-KW"/>
</dbReference>
<evidence type="ECO:0000313" key="15">
    <source>
        <dbReference type="Proteomes" id="UP001288944"/>
    </source>
</evidence>
<dbReference type="GO" id="GO:0006310">
    <property type="term" value="P:DNA recombination"/>
    <property type="evidence" value="ECO:0007669"/>
    <property type="project" value="TreeGrafter"/>
</dbReference>
<dbReference type="AlphaFoldDB" id="A0AAW9K4L7"/>
<dbReference type="InterPro" id="IPR011545">
    <property type="entry name" value="DEAD/DEAH_box_helicase_dom"/>
</dbReference>
<dbReference type="Gene3D" id="3.40.50.300">
    <property type="entry name" value="P-loop containing nucleotide triphosphate hydrolases"/>
    <property type="match status" value="1"/>
</dbReference>
<comment type="catalytic activity">
    <reaction evidence="12">
        <text>ATP + H2O = ADP + phosphate + H(+)</text>
        <dbReference type="Rhea" id="RHEA:13065"/>
        <dbReference type="ChEBI" id="CHEBI:15377"/>
        <dbReference type="ChEBI" id="CHEBI:15378"/>
        <dbReference type="ChEBI" id="CHEBI:30616"/>
        <dbReference type="ChEBI" id="CHEBI:43474"/>
        <dbReference type="ChEBI" id="CHEBI:456216"/>
        <dbReference type="EC" id="5.6.2.4"/>
    </reaction>
</comment>
<dbReference type="PANTHER" id="PTHR30580">
    <property type="entry name" value="PRIMOSOMAL PROTEIN N"/>
    <property type="match status" value="1"/>
</dbReference>
<accession>A0AAW9K4L7</accession>
<keyword evidence="5" id="KW-0378">Hydrolase</keyword>
<dbReference type="PANTHER" id="PTHR30580:SF0">
    <property type="entry name" value="PRIMOSOMAL PROTEIN N"/>
    <property type="match status" value="1"/>
</dbReference>
<keyword evidence="3" id="KW-0479">Metal-binding</keyword>
<dbReference type="GO" id="GO:0003677">
    <property type="term" value="F:DNA binding"/>
    <property type="evidence" value="ECO:0007669"/>
    <property type="project" value="UniProtKB-KW"/>
</dbReference>
<dbReference type="GO" id="GO:0046872">
    <property type="term" value="F:metal ion binding"/>
    <property type="evidence" value="ECO:0007669"/>
    <property type="project" value="UniProtKB-KW"/>
</dbReference>
<keyword evidence="1" id="KW-0639">Primosome</keyword>